<evidence type="ECO:0000313" key="4">
    <source>
        <dbReference type="Proteomes" id="UP000324222"/>
    </source>
</evidence>
<dbReference type="Pfam" id="PF00041">
    <property type="entry name" value="fn3"/>
    <property type="match status" value="1"/>
</dbReference>
<reference evidence="3 4" key="1">
    <citation type="submission" date="2019-05" db="EMBL/GenBank/DDBJ databases">
        <title>Another draft genome of Portunus trituberculatus and its Hox gene families provides insights of decapod evolution.</title>
        <authorList>
            <person name="Jeong J.-H."/>
            <person name="Song I."/>
            <person name="Kim S."/>
            <person name="Choi T."/>
            <person name="Kim D."/>
            <person name="Ryu S."/>
            <person name="Kim W."/>
        </authorList>
    </citation>
    <scope>NUCLEOTIDE SEQUENCE [LARGE SCALE GENOMIC DNA]</scope>
    <source>
        <tissue evidence="3">Muscle</tissue>
    </source>
</reference>
<dbReference type="Gene3D" id="2.60.40.10">
    <property type="entry name" value="Immunoglobulins"/>
    <property type="match status" value="1"/>
</dbReference>
<dbReference type="SUPFAM" id="SSF49265">
    <property type="entry name" value="Fibronectin type III"/>
    <property type="match status" value="1"/>
</dbReference>
<dbReference type="Proteomes" id="UP000324222">
    <property type="component" value="Unassembled WGS sequence"/>
</dbReference>
<dbReference type="OrthoDB" id="9949424at2759"/>
<sequence length="138" mass="15896">MKTEQKRGCIRRQTSQESSEEHKRGSGNRSLPQCNIRYGSNPGKVSRLAVTHSTPNSLHVEWSPPADDPPKGKLKKYELVWNIHDQTSNKENVKVKHNIENFTITGLEPNTLYDIKKPSQTIFRIIKKRSSKPHTNFY</sequence>
<dbReference type="EMBL" id="VSRR010025514">
    <property type="protein sequence ID" value="MPC66921.1"/>
    <property type="molecule type" value="Genomic_DNA"/>
</dbReference>
<evidence type="ECO:0000313" key="3">
    <source>
        <dbReference type="EMBL" id="MPC66921.1"/>
    </source>
</evidence>
<name>A0A5B7H2X5_PORTR</name>
<feature type="region of interest" description="Disordered" evidence="1">
    <location>
        <begin position="1"/>
        <end position="35"/>
    </location>
</feature>
<dbReference type="InterPro" id="IPR003961">
    <property type="entry name" value="FN3_dom"/>
</dbReference>
<proteinExistence type="predicted"/>
<evidence type="ECO:0000256" key="1">
    <source>
        <dbReference type="SAM" id="MobiDB-lite"/>
    </source>
</evidence>
<dbReference type="AlphaFoldDB" id="A0A5B7H2X5"/>
<organism evidence="3 4">
    <name type="scientific">Portunus trituberculatus</name>
    <name type="common">Swimming crab</name>
    <name type="synonym">Neptunus trituberculatus</name>
    <dbReference type="NCBI Taxonomy" id="210409"/>
    <lineage>
        <taxon>Eukaryota</taxon>
        <taxon>Metazoa</taxon>
        <taxon>Ecdysozoa</taxon>
        <taxon>Arthropoda</taxon>
        <taxon>Crustacea</taxon>
        <taxon>Multicrustacea</taxon>
        <taxon>Malacostraca</taxon>
        <taxon>Eumalacostraca</taxon>
        <taxon>Eucarida</taxon>
        <taxon>Decapoda</taxon>
        <taxon>Pleocyemata</taxon>
        <taxon>Brachyura</taxon>
        <taxon>Eubrachyura</taxon>
        <taxon>Portunoidea</taxon>
        <taxon>Portunidae</taxon>
        <taxon>Portuninae</taxon>
        <taxon>Portunus</taxon>
    </lineage>
</organism>
<protein>
    <recommendedName>
        <fullName evidence="2">Fibronectin type-III domain-containing protein</fullName>
    </recommendedName>
</protein>
<dbReference type="InterPro" id="IPR013783">
    <property type="entry name" value="Ig-like_fold"/>
</dbReference>
<comment type="caution">
    <text evidence="3">The sequence shown here is derived from an EMBL/GenBank/DDBJ whole genome shotgun (WGS) entry which is preliminary data.</text>
</comment>
<feature type="domain" description="Fibronectin type-III" evidence="2">
    <location>
        <begin position="41"/>
        <end position="138"/>
    </location>
</feature>
<accession>A0A5B7H2X5</accession>
<keyword evidence="4" id="KW-1185">Reference proteome</keyword>
<dbReference type="CDD" id="cd00063">
    <property type="entry name" value="FN3"/>
    <property type="match status" value="1"/>
</dbReference>
<dbReference type="SMART" id="SM00060">
    <property type="entry name" value="FN3"/>
    <property type="match status" value="1"/>
</dbReference>
<dbReference type="PROSITE" id="PS50853">
    <property type="entry name" value="FN3"/>
    <property type="match status" value="1"/>
</dbReference>
<gene>
    <name evidence="3" type="ORF">E2C01_061077</name>
</gene>
<evidence type="ECO:0000259" key="2">
    <source>
        <dbReference type="PROSITE" id="PS50853"/>
    </source>
</evidence>
<dbReference type="InterPro" id="IPR036116">
    <property type="entry name" value="FN3_sf"/>
</dbReference>